<protein>
    <submittedName>
        <fullName evidence="1">Uncharacterized protein</fullName>
    </submittedName>
</protein>
<dbReference type="GeneID" id="37215593"/>
<dbReference type="RefSeq" id="XP_025558896.1">
    <property type="nucleotide sequence ID" value="XM_025711001.1"/>
</dbReference>
<dbReference type="OrthoDB" id="4507439at2759"/>
<keyword evidence="2" id="KW-1185">Reference proteome</keyword>
<dbReference type="AlphaFoldDB" id="A0A319C8P5"/>
<evidence type="ECO:0000313" key="2">
    <source>
        <dbReference type="Proteomes" id="UP000248405"/>
    </source>
</evidence>
<sequence>MAASSTPTRRRITILIVPLRVAVPTLNINVYSPEDHVAIEKATVAVQQAQEEDPKIGLFANFNGSVAVSMFHRDHTAEPPKAFELFHNLRSLVTTVLPSTSGTPPSFSQALGEVGHA</sequence>
<organism evidence="1 2">
    <name type="scientific">Aspergillus vadensis (strain CBS 113365 / IMI 142717 / IBT 24658)</name>
    <dbReference type="NCBI Taxonomy" id="1448311"/>
    <lineage>
        <taxon>Eukaryota</taxon>
        <taxon>Fungi</taxon>
        <taxon>Dikarya</taxon>
        <taxon>Ascomycota</taxon>
        <taxon>Pezizomycotina</taxon>
        <taxon>Eurotiomycetes</taxon>
        <taxon>Eurotiomycetidae</taxon>
        <taxon>Eurotiales</taxon>
        <taxon>Aspergillaceae</taxon>
        <taxon>Aspergillus</taxon>
        <taxon>Aspergillus subgen. Circumdati</taxon>
    </lineage>
</organism>
<evidence type="ECO:0000313" key="1">
    <source>
        <dbReference type="EMBL" id="PYH65102.1"/>
    </source>
</evidence>
<name>A0A319C8P5_ASPVC</name>
<reference evidence="1" key="1">
    <citation type="submission" date="2016-12" db="EMBL/GenBank/DDBJ databases">
        <title>The genomes of Aspergillus section Nigri reveals drivers in fungal speciation.</title>
        <authorList>
            <consortium name="DOE Joint Genome Institute"/>
            <person name="Vesth T.C."/>
            <person name="Nybo J."/>
            <person name="Theobald S."/>
            <person name="Brandl J."/>
            <person name="Frisvad J.C."/>
            <person name="Nielsen K.F."/>
            <person name="Lyhne E.K."/>
            <person name="Kogle M.E."/>
            <person name="Kuo A."/>
            <person name="Riley R."/>
            <person name="Clum A."/>
            <person name="Nolan M."/>
            <person name="Lipzen A."/>
            <person name="Salamov A."/>
            <person name="Henrissat B."/>
            <person name="Wiebenga A."/>
            <person name="De Vries R.P."/>
            <person name="Grigoriev I.V."/>
            <person name="Mortensen U.H."/>
            <person name="Andersen M.R."/>
            <person name="Baker S.E."/>
        </authorList>
    </citation>
    <scope>NUCLEOTIDE SEQUENCE [LARGE SCALE GENOMIC DNA]</scope>
    <source>
        <strain evidence="1">CBS 113365</strain>
    </source>
</reference>
<accession>A0A319C8P5</accession>
<gene>
    <name evidence="1" type="ORF">BO88DRAFT_457607</name>
</gene>
<dbReference type="EMBL" id="KZ821640">
    <property type="protein sequence ID" value="PYH65102.1"/>
    <property type="molecule type" value="Genomic_DNA"/>
</dbReference>
<dbReference type="Proteomes" id="UP000248405">
    <property type="component" value="Unassembled WGS sequence"/>
</dbReference>
<proteinExistence type="predicted"/>